<evidence type="ECO:0000256" key="6">
    <source>
        <dbReference type="ARBA" id="ARBA00022989"/>
    </source>
</evidence>
<comment type="subcellular location">
    <subcellularLocation>
        <location evidence="1 11">Cell membrane</location>
        <topology evidence="1 11">Multi-pass membrane protein</topology>
    </subcellularLocation>
</comment>
<dbReference type="Pfam" id="PF02949">
    <property type="entry name" value="7tm_6"/>
    <property type="match status" value="1"/>
</dbReference>
<dbReference type="Proteomes" id="UP000007801">
    <property type="component" value="Unassembled WGS sequence"/>
</dbReference>
<name>B3MVI3_DROAN</name>
<reference evidence="12 13" key="1">
    <citation type="journal article" date="2007" name="Nature">
        <title>Evolution of genes and genomes on the Drosophila phylogeny.</title>
        <authorList>
            <consortium name="Drosophila 12 Genomes Consortium"/>
            <person name="Clark A.G."/>
            <person name="Eisen M.B."/>
            <person name="Smith D.R."/>
            <person name="Bergman C.M."/>
            <person name="Oliver B."/>
            <person name="Markow T.A."/>
            <person name="Kaufman T.C."/>
            <person name="Kellis M."/>
            <person name="Gelbart W."/>
            <person name="Iyer V.N."/>
            <person name="Pollard D.A."/>
            <person name="Sackton T.B."/>
            <person name="Larracuente A.M."/>
            <person name="Singh N.D."/>
            <person name="Abad J.P."/>
            <person name="Abt D.N."/>
            <person name="Adryan B."/>
            <person name="Aguade M."/>
            <person name="Akashi H."/>
            <person name="Anderson W.W."/>
            <person name="Aquadro C.F."/>
            <person name="Ardell D.H."/>
            <person name="Arguello R."/>
            <person name="Artieri C.G."/>
            <person name="Barbash D.A."/>
            <person name="Barker D."/>
            <person name="Barsanti P."/>
            <person name="Batterham P."/>
            <person name="Batzoglou S."/>
            <person name="Begun D."/>
            <person name="Bhutkar A."/>
            <person name="Blanco E."/>
            <person name="Bosak S.A."/>
            <person name="Bradley R.K."/>
            <person name="Brand A.D."/>
            <person name="Brent M.R."/>
            <person name="Brooks A.N."/>
            <person name="Brown R.H."/>
            <person name="Butlin R.K."/>
            <person name="Caggese C."/>
            <person name="Calvi B.R."/>
            <person name="Bernardo de Carvalho A."/>
            <person name="Caspi A."/>
            <person name="Castrezana S."/>
            <person name="Celniker S.E."/>
            <person name="Chang J.L."/>
            <person name="Chapple C."/>
            <person name="Chatterji S."/>
            <person name="Chinwalla A."/>
            <person name="Civetta A."/>
            <person name="Clifton S.W."/>
            <person name="Comeron J.M."/>
            <person name="Costello J.C."/>
            <person name="Coyne J.A."/>
            <person name="Daub J."/>
            <person name="David R.G."/>
            <person name="Delcher A.L."/>
            <person name="Delehaunty K."/>
            <person name="Do C.B."/>
            <person name="Ebling H."/>
            <person name="Edwards K."/>
            <person name="Eickbush T."/>
            <person name="Evans J.D."/>
            <person name="Filipski A."/>
            <person name="Findeiss S."/>
            <person name="Freyhult E."/>
            <person name="Fulton L."/>
            <person name="Fulton R."/>
            <person name="Garcia A.C."/>
            <person name="Gardiner A."/>
            <person name="Garfield D.A."/>
            <person name="Garvin B.E."/>
            <person name="Gibson G."/>
            <person name="Gilbert D."/>
            <person name="Gnerre S."/>
            <person name="Godfrey J."/>
            <person name="Good R."/>
            <person name="Gotea V."/>
            <person name="Gravely B."/>
            <person name="Greenberg A.J."/>
            <person name="Griffiths-Jones S."/>
            <person name="Gross S."/>
            <person name="Guigo R."/>
            <person name="Gustafson E.A."/>
            <person name="Haerty W."/>
            <person name="Hahn M.W."/>
            <person name="Halligan D.L."/>
            <person name="Halpern A.L."/>
            <person name="Halter G.M."/>
            <person name="Han M.V."/>
            <person name="Heger A."/>
            <person name="Hillier L."/>
            <person name="Hinrichs A.S."/>
            <person name="Holmes I."/>
            <person name="Hoskins R.A."/>
            <person name="Hubisz M.J."/>
            <person name="Hultmark D."/>
            <person name="Huntley M.A."/>
            <person name="Jaffe D.B."/>
            <person name="Jagadeeshan S."/>
            <person name="Jeck W.R."/>
            <person name="Johnson J."/>
            <person name="Jones C.D."/>
            <person name="Jordan W.C."/>
            <person name="Karpen G.H."/>
            <person name="Kataoka E."/>
            <person name="Keightley P.D."/>
            <person name="Kheradpour P."/>
            <person name="Kirkness E.F."/>
            <person name="Koerich L.B."/>
            <person name="Kristiansen K."/>
            <person name="Kudrna D."/>
            <person name="Kulathinal R.J."/>
            <person name="Kumar S."/>
            <person name="Kwok R."/>
            <person name="Lander E."/>
            <person name="Langley C.H."/>
            <person name="Lapoint R."/>
            <person name="Lazzaro B.P."/>
            <person name="Lee S.J."/>
            <person name="Levesque L."/>
            <person name="Li R."/>
            <person name="Lin C.F."/>
            <person name="Lin M.F."/>
            <person name="Lindblad-Toh K."/>
            <person name="Llopart A."/>
            <person name="Long M."/>
            <person name="Low L."/>
            <person name="Lozovsky E."/>
            <person name="Lu J."/>
            <person name="Luo M."/>
            <person name="Machado C.A."/>
            <person name="Makalowski W."/>
            <person name="Marzo M."/>
            <person name="Matsuda M."/>
            <person name="Matzkin L."/>
            <person name="McAllister B."/>
            <person name="McBride C.S."/>
            <person name="McKernan B."/>
            <person name="McKernan K."/>
            <person name="Mendez-Lago M."/>
            <person name="Minx P."/>
            <person name="Mollenhauer M.U."/>
            <person name="Montooth K."/>
            <person name="Mount S.M."/>
            <person name="Mu X."/>
            <person name="Myers E."/>
            <person name="Negre B."/>
            <person name="Newfeld S."/>
            <person name="Nielsen R."/>
            <person name="Noor M.A."/>
            <person name="O'Grady P."/>
            <person name="Pachter L."/>
            <person name="Papaceit M."/>
            <person name="Parisi M.J."/>
            <person name="Parisi M."/>
            <person name="Parts L."/>
            <person name="Pedersen J.S."/>
            <person name="Pesole G."/>
            <person name="Phillippy A.M."/>
            <person name="Ponting C.P."/>
            <person name="Pop M."/>
            <person name="Porcelli D."/>
            <person name="Powell J.R."/>
            <person name="Prohaska S."/>
            <person name="Pruitt K."/>
            <person name="Puig M."/>
            <person name="Quesneville H."/>
            <person name="Ram K.R."/>
            <person name="Rand D."/>
            <person name="Rasmussen M.D."/>
            <person name="Reed L.K."/>
            <person name="Reenan R."/>
            <person name="Reily A."/>
            <person name="Remington K.A."/>
            <person name="Rieger T.T."/>
            <person name="Ritchie M.G."/>
            <person name="Robin C."/>
            <person name="Rogers Y.H."/>
            <person name="Rohde C."/>
            <person name="Rozas J."/>
            <person name="Rubenfield M.J."/>
            <person name="Ruiz A."/>
            <person name="Russo S."/>
            <person name="Salzberg S.L."/>
            <person name="Sanchez-Gracia A."/>
            <person name="Saranga D.J."/>
            <person name="Sato H."/>
            <person name="Schaeffer S.W."/>
            <person name="Schatz M.C."/>
            <person name="Schlenke T."/>
            <person name="Schwartz R."/>
            <person name="Segarra C."/>
            <person name="Singh R.S."/>
            <person name="Sirot L."/>
            <person name="Sirota M."/>
            <person name="Sisneros N.B."/>
            <person name="Smith C.D."/>
            <person name="Smith T.F."/>
            <person name="Spieth J."/>
            <person name="Stage D.E."/>
            <person name="Stark A."/>
            <person name="Stephan W."/>
            <person name="Strausberg R.L."/>
            <person name="Strempel S."/>
            <person name="Sturgill D."/>
            <person name="Sutton G."/>
            <person name="Sutton G.G."/>
            <person name="Tao W."/>
            <person name="Teichmann S."/>
            <person name="Tobari Y.N."/>
            <person name="Tomimura Y."/>
            <person name="Tsolas J.M."/>
            <person name="Valente V.L."/>
            <person name="Venter E."/>
            <person name="Venter J.C."/>
            <person name="Vicario S."/>
            <person name="Vieira F.G."/>
            <person name="Vilella A.J."/>
            <person name="Villasante A."/>
            <person name="Walenz B."/>
            <person name="Wang J."/>
            <person name="Wasserman M."/>
            <person name="Watts T."/>
            <person name="Wilson D."/>
            <person name="Wilson R.K."/>
            <person name="Wing R.A."/>
            <person name="Wolfner M.F."/>
            <person name="Wong A."/>
            <person name="Wong G.K."/>
            <person name="Wu C.I."/>
            <person name="Wu G."/>
            <person name="Yamamoto D."/>
            <person name="Yang H.P."/>
            <person name="Yang S.P."/>
            <person name="Yorke J.A."/>
            <person name="Yoshida K."/>
            <person name="Zdobnov E."/>
            <person name="Zhang P."/>
            <person name="Zhang Y."/>
            <person name="Zimin A.V."/>
            <person name="Baldwin J."/>
            <person name="Abdouelleil A."/>
            <person name="Abdulkadir J."/>
            <person name="Abebe A."/>
            <person name="Abera B."/>
            <person name="Abreu J."/>
            <person name="Acer S.C."/>
            <person name="Aftuck L."/>
            <person name="Alexander A."/>
            <person name="An P."/>
            <person name="Anderson E."/>
            <person name="Anderson S."/>
            <person name="Arachi H."/>
            <person name="Azer M."/>
            <person name="Bachantsang P."/>
            <person name="Barry A."/>
            <person name="Bayul T."/>
            <person name="Berlin A."/>
            <person name="Bessette D."/>
            <person name="Bloom T."/>
            <person name="Blye J."/>
            <person name="Boguslavskiy L."/>
            <person name="Bonnet C."/>
            <person name="Boukhgalter B."/>
            <person name="Bourzgui I."/>
            <person name="Brown A."/>
            <person name="Cahill P."/>
            <person name="Channer S."/>
            <person name="Cheshatsang Y."/>
            <person name="Chuda L."/>
            <person name="Citroen M."/>
            <person name="Collymore A."/>
            <person name="Cooke P."/>
            <person name="Costello M."/>
            <person name="D'Aco K."/>
            <person name="Daza R."/>
            <person name="De Haan G."/>
            <person name="DeGray S."/>
            <person name="DeMaso C."/>
            <person name="Dhargay N."/>
            <person name="Dooley K."/>
            <person name="Dooley E."/>
            <person name="Doricent M."/>
            <person name="Dorje P."/>
            <person name="Dorjee K."/>
            <person name="Dupes A."/>
            <person name="Elong R."/>
            <person name="Falk J."/>
            <person name="Farina A."/>
            <person name="Faro S."/>
            <person name="Ferguson D."/>
            <person name="Fisher S."/>
            <person name="Foley C.D."/>
            <person name="Franke A."/>
            <person name="Friedrich D."/>
            <person name="Gadbois L."/>
            <person name="Gearin G."/>
            <person name="Gearin C.R."/>
            <person name="Giannoukos G."/>
            <person name="Goode T."/>
            <person name="Graham J."/>
            <person name="Grandbois E."/>
            <person name="Grewal S."/>
            <person name="Gyaltsen K."/>
            <person name="Hafez N."/>
            <person name="Hagos B."/>
            <person name="Hall J."/>
            <person name="Henson C."/>
            <person name="Hollinger A."/>
            <person name="Honan T."/>
            <person name="Huard M.D."/>
            <person name="Hughes L."/>
            <person name="Hurhula B."/>
            <person name="Husby M.E."/>
            <person name="Kamat A."/>
            <person name="Kanga B."/>
            <person name="Kashin S."/>
            <person name="Khazanovich D."/>
            <person name="Kisner P."/>
            <person name="Lance K."/>
            <person name="Lara M."/>
            <person name="Lee W."/>
            <person name="Lennon N."/>
            <person name="Letendre F."/>
            <person name="LeVine R."/>
            <person name="Lipovsky A."/>
            <person name="Liu X."/>
            <person name="Liu J."/>
            <person name="Liu S."/>
            <person name="Lokyitsang T."/>
            <person name="Lokyitsang Y."/>
            <person name="Lubonja R."/>
            <person name="Lui A."/>
            <person name="MacDonald P."/>
            <person name="Magnisalis V."/>
            <person name="Maru K."/>
            <person name="Matthews C."/>
            <person name="McCusker W."/>
            <person name="McDonough S."/>
            <person name="Mehta T."/>
            <person name="Meldrim J."/>
            <person name="Meneus L."/>
            <person name="Mihai O."/>
            <person name="Mihalev A."/>
            <person name="Mihova T."/>
            <person name="Mittelman R."/>
            <person name="Mlenga V."/>
            <person name="Montmayeur A."/>
            <person name="Mulrain L."/>
            <person name="Navidi A."/>
            <person name="Naylor J."/>
            <person name="Negash T."/>
            <person name="Nguyen T."/>
            <person name="Nguyen N."/>
            <person name="Nicol R."/>
            <person name="Norbu C."/>
            <person name="Norbu N."/>
            <person name="Novod N."/>
            <person name="O'Neill B."/>
            <person name="Osman S."/>
            <person name="Markiewicz E."/>
            <person name="Oyono O.L."/>
            <person name="Patti C."/>
            <person name="Phunkhang P."/>
            <person name="Pierre F."/>
            <person name="Priest M."/>
            <person name="Raghuraman S."/>
            <person name="Rege F."/>
            <person name="Reyes R."/>
            <person name="Rise C."/>
            <person name="Rogov P."/>
            <person name="Ross K."/>
            <person name="Ryan E."/>
            <person name="Settipalli S."/>
            <person name="Shea T."/>
            <person name="Sherpa N."/>
            <person name="Shi L."/>
            <person name="Shih D."/>
            <person name="Sparrow T."/>
            <person name="Spaulding J."/>
            <person name="Stalker J."/>
            <person name="Stange-Thomann N."/>
            <person name="Stavropoulos S."/>
            <person name="Stone C."/>
            <person name="Strader C."/>
            <person name="Tesfaye S."/>
            <person name="Thomson T."/>
            <person name="Thoulutsang Y."/>
            <person name="Thoulutsang D."/>
            <person name="Topham K."/>
            <person name="Topping I."/>
            <person name="Tsamla T."/>
            <person name="Vassiliev H."/>
            <person name="Vo A."/>
            <person name="Wangchuk T."/>
            <person name="Wangdi T."/>
            <person name="Weiand M."/>
            <person name="Wilkinson J."/>
            <person name="Wilson A."/>
            <person name="Yadav S."/>
            <person name="Young G."/>
            <person name="Yu Q."/>
            <person name="Zembek L."/>
            <person name="Zhong D."/>
            <person name="Zimmer A."/>
            <person name="Zwirko Z."/>
            <person name="Jaffe D.B."/>
            <person name="Alvarez P."/>
            <person name="Brockman W."/>
            <person name="Butler J."/>
            <person name="Chin C."/>
            <person name="Gnerre S."/>
            <person name="Grabherr M."/>
            <person name="Kleber M."/>
            <person name="Mauceli E."/>
            <person name="MacCallum I."/>
        </authorList>
    </citation>
    <scope>NUCLEOTIDE SEQUENCE [LARGE SCALE GENOMIC DNA]</scope>
    <source>
        <strain evidence="13">Tucson 14024-0371.13</strain>
    </source>
</reference>
<feature type="transmembrane region" description="Helical" evidence="11">
    <location>
        <begin position="219"/>
        <end position="244"/>
    </location>
</feature>
<proteinExistence type="inferred from homology"/>
<organism evidence="12 13">
    <name type="scientific">Drosophila ananassae</name>
    <name type="common">Fruit fly</name>
    <dbReference type="NCBI Taxonomy" id="7217"/>
    <lineage>
        <taxon>Eukaryota</taxon>
        <taxon>Metazoa</taxon>
        <taxon>Ecdysozoa</taxon>
        <taxon>Arthropoda</taxon>
        <taxon>Hexapoda</taxon>
        <taxon>Insecta</taxon>
        <taxon>Pterygota</taxon>
        <taxon>Neoptera</taxon>
        <taxon>Endopterygota</taxon>
        <taxon>Diptera</taxon>
        <taxon>Brachycera</taxon>
        <taxon>Muscomorpha</taxon>
        <taxon>Ephydroidea</taxon>
        <taxon>Drosophilidae</taxon>
        <taxon>Drosophila</taxon>
        <taxon>Sophophora</taxon>
    </lineage>
</organism>
<keyword evidence="13" id="KW-1185">Reference proteome</keyword>
<accession>B3MVI3</accession>
<keyword evidence="2" id="KW-1003">Cell membrane</keyword>
<comment type="similarity">
    <text evidence="11">Belongs to the insect chemoreceptor superfamily. Heteromeric odorant receptor channel (TC 1.A.69) family.</text>
</comment>
<dbReference type="GO" id="GO:0005886">
    <property type="term" value="C:plasma membrane"/>
    <property type="evidence" value="ECO:0007669"/>
    <property type="project" value="UniProtKB-SubCell"/>
</dbReference>
<keyword evidence="7 11" id="KW-0472">Membrane</keyword>
<gene>
    <name evidence="12" type="primary">Dana\GF23454</name>
    <name evidence="12" type="synonym">dana_GLEANR_825</name>
    <name evidence="12" type="synonym">Or67a</name>
    <name evidence="12" type="ORF">GF23454</name>
</gene>
<keyword evidence="9 11" id="KW-0807">Transducer</keyword>
<dbReference type="KEGG" id="dan:6506095"/>
<evidence type="ECO:0000313" key="12">
    <source>
        <dbReference type="EMBL" id="EDV33248.2"/>
    </source>
</evidence>
<evidence type="ECO:0000256" key="9">
    <source>
        <dbReference type="ARBA" id="ARBA00023224"/>
    </source>
</evidence>
<keyword evidence="6 11" id="KW-1133">Transmembrane helix</keyword>
<evidence type="ECO:0000256" key="2">
    <source>
        <dbReference type="ARBA" id="ARBA00022475"/>
    </source>
</evidence>
<keyword evidence="5 11" id="KW-0552">Olfaction</keyword>
<dbReference type="HOGENOM" id="CLU_033399_0_0_1"/>
<protein>
    <recommendedName>
        <fullName evidence="11">Odorant receptor</fullName>
    </recommendedName>
</protein>
<feature type="transmembrane region" description="Helical" evidence="11">
    <location>
        <begin position="157"/>
        <end position="175"/>
    </location>
</feature>
<keyword evidence="4 11" id="KW-0812">Transmembrane</keyword>
<dbReference type="GeneID" id="6506095"/>
<keyword evidence="3 11" id="KW-0716">Sensory transduction</keyword>
<comment type="subunit">
    <text evidence="10">Interacts with Orco. Complexes exist early in the endomembrane system in olfactory sensory neurons (OSNs), coupling these complexes to the conserved ciliary trafficking pathway.</text>
</comment>
<dbReference type="FunCoup" id="B3MVI3">
    <property type="interactions" value="41"/>
</dbReference>
<evidence type="ECO:0000256" key="11">
    <source>
        <dbReference type="RuleBase" id="RU351113"/>
    </source>
</evidence>
<dbReference type="EMBL" id="CH902624">
    <property type="protein sequence ID" value="EDV33248.2"/>
    <property type="molecule type" value="Genomic_DNA"/>
</dbReference>
<dbReference type="GO" id="GO:0005549">
    <property type="term" value="F:odorant binding"/>
    <property type="evidence" value="ECO:0007669"/>
    <property type="project" value="InterPro"/>
</dbReference>
<evidence type="ECO:0000256" key="8">
    <source>
        <dbReference type="ARBA" id="ARBA00023170"/>
    </source>
</evidence>
<keyword evidence="8 11" id="KW-0675">Receptor</keyword>
<dbReference type="InParanoid" id="B3MVI3"/>
<dbReference type="eggNOG" id="ENOG502SR0T">
    <property type="taxonomic scope" value="Eukaryota"/>
</dbReference>
<feature type="transmembrane region" description="Helical" evidence="11">
    <location>
        <begin position="299"/>
        <end position="324"/>
    </location>
</feature>
<comment type="caution">
    <text evidence="11">Lacks conserved residue(s) required for the propagation of feature annotation.</text>
</comment>
<dbReference type="OrthoDB" id="8185860at2759"/>
<feature type="transmembrane region" description="Helical" evidence="11">
    <location>
        <begin position="330"/>
        <end position="349"/>
    </location>
</feature>
<dbReference type="CTD" id="39109"/>
<evidence type="ECO:0000256" key="1">
    <source>
        <dbReference type="ARBA" id="ARBA00004651"/>
    </source>
</evidence>
<dbReference type="InterPro" id="IPR004117">
    <property type="entry name" value="7tm6_olfct_rcpt"/>
</dbReference>
<evidence type="ECO:0000256" key="5">
    <source>
        <dbReference type="ARBA" id="ARBA00022725"/>
    </source>
</evidence>
<sequence>MAIESLKKLVTKKEDLTEEPKYTFPAIEDFFKLPKMYYKTVGLIPYDSSSKAEKKVSEILLRIISTVILLNLGFAVVMETMYIVTSFQNGENFLESCMVASYIAFSLVGFAKLIVVIMQKNKMTSLFQTLESIYPTPLPAEQDPYDTRQYFRYCLRFTKGFGGLYTFLVFIYNSYPIVQYKVLVLINSPNAIRVLPYSMSPRWDYWDGWYYLNYFSESLAGYTATCGHISADLMIFAVTIQVIMHFRRIIKALREFVVGDPSDESAESVKKADTALKELGSLVEYHNHILRITDDVNNVFGIPLLINFAASSLLVCFVGFQMTFGVSPQHFAKLMLILSSAVVEIYLICSFSQRLIEASENVSFAVYDMNWTGADYRFRRMLIYIAHRSQKPVCLKATIFVDISIETMSIFLRMSYKFFCAIRTMYQ</sequence>
<feature type="transmembrane region" description="Helical" evidence="11">
    <location>
        <begin position="98"/>
        <end position="118"/>
    </location>
</feature>
<dbReference type="AlphaFoldDB" id="B3MVI3"/>
<evidence type="ECO:0000313" key="13">
    <source>
        <dbReference type="Proteomes" id="UP000007801"/>
    </source>
</evidence>
<feature type="transmembrane region" description="Helical" evidence="11">
    <location>
        <begin position="59"/>
        <end position="78"/>
    </location>
</feature>
<dbReference type="GO" id="GO:0004984">
    <property type="term" value="F:olfactory receptor activity"/>
    <property type="evidence" value="ECO:0007669"/>
    <property type="project" value="InterPro"/>
</dbReference>
<dbReference type="GO" id="GO:0007165">
    <property type="term" value="P:signal transduction"/>
    <property type="evidence" value="ECO:0007669"/>
    <property type="project" value="UniProtKB-KW"/>
</dbReference>
<dbReference type="PANTHER" id="PTHR21137">
    <property type="entry name" value="ODORANT RECEPTOR"/>
    <property type="match status" value="1"/>
</dbReference>
<evidence type="ECO:0000256" key="10">
    <source>
        <dbReference type="ARBA" id="ARBA00038679"/>
    </source>
</evidence>
<dbReference type="PANTHER" id="PTHR21137:SF44">
    <property type="entry name" value="ODORANT RECEPTOR 13A-RELATED"/>
    <property type="match status" value="1"/>
</dbReference>
<evidence type="ECO:0000256" key="3">
    <source>
        <dbReference type="ARBA" id="ARBA00022606"/>
    </source>
</evidence>
<evidence type="ECO:0000256" key="7">
    <source>
        <dbReference type="ARBA" id="ARBA00023136"/>
    </source>
</evidence>
<evidence type="ECO:0000256" key="4">
    <source>
        <dbReference type="ARBA" id="ARBA00022692"/>
    </source>
</evidence>